<keyword evidence="2" id="KW-1185">Reference proteome</keyword>
<gene>
    <name evidence="1" type="ORF">AXG93_1748s1230</name>
</gene>
<dbReference type="EMBL" id="LVLJ01003584">
    <property type="protein sequence ID" value="OAE20817.1"/>
    <property type="molecule type" value="Genomic_DNA"/>
</dbReference>
<evidence type="ECO:0000313" key="1">
    <source>
        <dbReference type="EMBL" id="OAE20817.1"/>
    </source>
</evidence>
<accession>A0A176VJT1</accession>
<dbReference type="AlphaFoldDB" id="A0A176VJT1"/>
<reference evidence="1" key="1">
    <citation type="submission" date="2016-03" db="EMBL/GenBank/DDBJ databases">
        <title>Mechanisms controlling the formation of the plant cell surface in tip-growing cells are functionally conserved among land plants.</title>
        <authorList>
            <person name="Honkanen S."/>
            <person name="Jones V.A."/>
            <person name="Morieri G."/>
            <person name="Champion C."/>
            <person name="Hetherington A.J."/>
            <person name="Kelly S."/>
            <person name="Saint-Marcoux D."/>
            <person name="Proust H."/>
            <person name="Prescott H."/>
            <person name="Dolan L."/>
        </authorList>
    </citation>
    <scope>NUCLEOTIDE SEQUENCE [LARGE SCALE GENOMIC DNA]</scope>
    <source>
        <tissue evidence="1">Whole gametophyte</tissue>
    </source>
</reference>
<comment type="caution">
    <text evidence="1">The sequence shown here is derived from an EMBL/GenBank/DDBJ whole genome shotgun (WGS) entry which is preliminary data.</text>
</comment>
<dbReference type="Proteomes" id="UP000077202">
    <property type="component" value="Unassembled WGS sequence"/>
</dbReference>
<name>A0A176VJT1_MARPO</name>
<proteinExistence type="predicted"/>
<sequence>MAVPTLPHTIPVDDGVFHIVNVRTNRALVDSMNKAGISTVQSTPYPFSNDLGLWVKHFRLTKSENGNDSWVLTGNGRRVSTAGGSNILVSSIMDEPGLEWDFIVSSKFPGSFRIQNRLSNDLIYDPEIMDDQPLLVEARYGKLRHRRVFIVICLQNRNFQATQAIAYHLYGINPLMLFV</sequence>
<evidence type="ECO:0000313" key="2">
    <source>
        <dbReference type="Proteomes" id="UP000077202"/>
    </source>
</evidence>
<protein>
    <submittedName>
        <fullName evidence="1">Uncharacterized protein</fullName>
    </submittedName>
</protein>
<organism evidence="1 2">
    <name type="scientific">Marchantia polymorpha subsp. ruderalis</name>
    <dbReference type="NCBI Taxonomy" id="1480154"/>
    <lineage>
        <taxon>Eukaryota</taxon>
        <taxon>Viridiplantae</taxon>
        <taxon>Streptophyta</taxon>
        <taxon>Embryophyta</taxon>
        <taxon>Marchantiophyta</taxon>
        <taxon>Marchantiopsida</taxon>
        <taxon>Marchantiidae</taxon>
        <taxon>Marchantiales</taxon>
        <taxon>Marchantiaceae</taxon>
        <taxon>Marchantia</taxon>
    </lineage>
</organism>